<dbReference type="GO" id="GO:0016787">
    <property type="term" value="F:hydrolase activity"/>
    <property type="evidence" value="ECO:0007669"/>
    <property type="project" value="UniProtKB-KW"/>
</dbReference>
<evidence type="ECO:0000313" key="9">
    <source>
        <dbReference type="EMBL" id="KAL3043112.1"/>
    </source>
</evidence>
<comment type="cofactor">
    <cofactor evidence="1">
        <name>a divalent metal cation</name>
        <dbReference type="ChEBI" id="CHEBI:60240"/>
    </cofactor>
</comment>
<dbReference type="PANTHER" id="PTHR22930">
    <property type="match status" value="1"/>
</dbReference>
<gene>
    <name evidence="9" type="ORF">OYC64_020931</name>
    <name evidence="10" type="ORF">OYC64_022159</name>
</gene>
<dbReference type="AlphaFoldDB" id="A0ABD2FN22"/>
<dbReference type="GO" id="GO:0005634">
    <property type="term" value="C:nucleus"/>
    <property type="evidence" value="ECO:0007669"/>
    <property type="project" value="UniProtKB-SubCell"/>
</dbReference>
<feature type="domain" description="DDE Tnp4" evidence="8">
    <location>
        <begin position="169"/>
        <end position="335"/>
    </location>
</feature>
<evidence type="ECO:0000256" key="7">
    <source>
        <dbReference type="ARBA" id="ARBA00023242"/>
    </source>
</evidence>
<dbReference type="GO" id="GO:0004518">
    <property type="term" value="F:nuclease activity"/>
    <property type="evidence" value="ECO:0007669"/>
    <property type="project" value="UniProtKB-KW"/>
</dbReference>
<dbReference type="Proteomes" id="UP001619887">
    <property type="component" value="Unassembled WGS sequence"/>
</dbReference>
<dbReference type="Pfam" id="PF13359">
    <property type="entry name" value="DDE_Tnp_4"/>
    <property type="match status" value="1"/>
</dbReference>
<reference evidence="9 11" key="2">
    <citation type="journal article" date="2024" name="G3 (Bethesda)">
        <title>The genome of the cryopelagic Antarctic bald notothen, Trematomus borchgrevinki.</title>
        <authorList>
            <person name="Rayamajhi N."/>
            <person name="Rivera-Colon A.G."/>
            <person name="Minhas B.F."/>
            <person name="Cheng C.C."/>
            <person name="Catchen J.M."/>
        </authorList>
    </citation>
    <scope>NUCLEOTIDE SEQUENCE [LARGE SCALE GENOMIC DNA]</scope>
    <source>
        <strain evidence="9">AGRC-2024</strain>
    </source>
</reference>
<dbReference type="InterPro" id="IPR045249">
    <property type="entry name" value="HARBI1-like"/>
</dbReference>
<keyword evidence="7" id="KW-0539">Nucleus</keyword>
<evidence type="ECO:0000256" key="3">
    <source>
        <dbReference type="ARBA" id="ARBA00006958"/>
    </source>
</evidence>
<proteinExistence type="inferred from homology"/>
<protein>
    <recommendedName>
        <fullName evidence="8">DDE Tnp4 domain-containing protein</fullName>
    </recommendedName>
</protein>
<dbReference type="EMBL" id="JBIYXZ010000040">
    <property type="protein sequence ID" value="KAL3067778.1"/>
    <property type="molecule type" value="Genomic_DNA"/>
</dbReference>
<organism evidence="9 11">
    <name type="scientific">Pagothenia borchgrevinki</name>
    <name type="common">Bald rockcod</name>
    <name type="synonym">Trematomus borchgrevinki</name>
    <dbReference type="NCBI Taxonomy" id="8213"/>
    <lineage>
        <taxon>Eukaryota</taxon>
        <taxon>Metazoa</taxon>
        <taxon>Chordata</taxon>
        <taxon>Craniata</taxon>
        <taxon>Vertebrata</taxon>
        <taxon>Euteleostomi</taxon>
        <taxon>Actinopterygii</taxon>
        <taxon>Neopterygii</taxon>
        <taxon>Teleostei</taxon>
        <taxon>Neoteleostei</taxon>
        <taxon>Acanthomorphata</taxon>
        <taxon>Eupercaria</taxon>
        <taxon>Perciformes</taxon>
        <taxon>Notothenioidei</taxon>
        <taxon>Nototheniidae</taxon>
        <taxon>Pagothenia</taxon>
    </lineage>
</organism>
<evidence type="ECO:0000256" key="2">
    <source>
        <dbReference type="ARBA" id="ARBA00004123"/>
    </source>
</evidence>
<comment type="similarity">
    <text evidence="3">Belongs to the HARBI1 family.</text>
</comment>
<evidence type="ECO:0000313" key="10">
    <source>
        <dbReference type="EMBL" id="KAL3067778.1"/>
    </source>
</evidence>
<dbReference type="GO" id="GO:0046872">
    <property type="term" value="F:metal ion binding"/>
    <property type="evidence" value="ECO:0007669"/>
    <property type="project" value="UniProtKB-KW"/>
</dbReference>
<evidence type="ECO:0000259" key="8">
    <source>
        <dbReference type="Pfam" id="PF13359"/>
    </source>
</evidence>
<keyword evidence="6" id="KW-0378">Hydrolase</keyword>
<comment type="caution">
    <text evidence="9">The sequence shown here is derived from an EMBL/GenBank/DDBJ whole genome shotgun (WGS) entry which is preliminary data.</text>
</comment>
<keyword evidence="11" id="KW-1185">Reference proteome</keyword>
<dbReference type="PANTHER" id="PTHR22930:SF279">
    <property type="entry name" value="SIMILAR TO ENSANGP00000010363"/>
    <property type="match status" value="1"/>
</dbReference>
<reference evidence="9 11" key="1">
    <citation type="journal article" date="2022" name="G3 (Bethesda)">
        <title>Evaluating Illumina-, Nanopore-, and PacBio-based genome assembly strategies with the bald notothen, Trematomus borchgrevinki.</title>
        <authorList>
            <person name="Rayamajhi N."/>
            <person name="Cheng C.C."/>
            <person name="Catchen J.M."/>
        </authorList>
    </citation>
    <scope>NUCLEOTIDE SEQUENCE [LARGE SCALE GENOMIC DNA]</scope>
    <source>
        <strain evidence="9">AGRC-2024</strain>
    </source>
</reference>
<sequence length="395" mass="45031">MEDITTIAALYLLWKSYKRSNKRRSVWVHNVIKRRTQFGEYHSLIKELRLDDCRFQRYFRMTCVQFDDLLARVGVRISRMDTNYRRSLSAAERLSICLRYLATGDSFRTIANSFRVGVSTVSTIIPDVATAIWDCLVEEFMAVPSTEEWRSIAEKFEERWNFPLCCGALDGKHVVLKAPENTGSQFFNYKGTFSLDLFAVVDAERCFRVIDVGGYGRTSDGGILANSAFGQALKSGSLQLPAGLPLSGGDHLGPLPHVFVADEAFPLRKNLMRPFPGRNLPRERRIFNYRLSRARLVVENAFGILSSQWRMYRRVIEVQPEVAEKFVKATCILHNFLRRTTQANTQRAFSVADVEPLPGLGRIAANNSAREAIRVREVFTSYFNAEGMVPWQDDV</sequence>
<accession>A0ABD2FN22</accession>
<evidence type="ECO:0000256" key="5">
    <source>
        <dbReference type="ARBA" id="ARBA00022723"/>
    </source>
</evidence>
<evidence type="ECO:0000313" key="11">
    <source>
        <dbReference type="Proteomes" id="UP001619887"/>
    </source>
</evidence>
<dbReference type="EMBL" id="JBIYXZ010002089">
    <property type="protein sequence ID" value="KAL3043112.1"/>
    <property type="molecule type" value="Genomic_DNA"/>
</dbReference>
<evidence type="ECO:0000256" key="1">
    <source>
        <dbReference type="ARBA" id="ARBA00001968"/>
    </source>
</evidence>
<evidence type="ECO:0000256" key="6">
    <source>
        <dbReference type="ARBA" id="ARBA00022801"/>
    </source>
</evidence>
<evidence type="ECO:0000256" key="4">
    <source>
        <dbReference type="ARBA" id="ARBA00022722"/>
    </source>
</evidence>
<comment type="subcellular location">
    <subcellularLocation>
        <location evidence="2">Nucleus</location>
    </subcellularLocation>
</comment>
<dbReference type="InterPro" id="IPR027806">
    <property type="entry name" value="HARBI1_dom"/>
</dbReference>
<keyword evidence="4" id="KW-0540">Nuclease</keyword>
<name>A0ABD2FN22_PAGBO</name>
<keyword evidence="5" id="KW-0479">Metal-binding</keyword>